<organism evidence="1 2">
    <name type="scientific">Allacma fusca</name>
    <dbReference type="NCBI Taxonomy" id="39272"/>
    <lineage>
        <taxon>Eukaryota</taxon>
        <taxon>Metazoa</taxon>
        <taxon>Ecdysozoa</taxon>
        <taxon>Arthropoda</taxon>
        <taxon>Hexapoda</taxon>
        <taxon>Collembola</taxon>
        <taxon>Symphypleona</taxon>
        <taxon>Sminthuridae</taxon>
        <taxon>Allacma</taxon>
    </lineage>
</organism>
<sequence length="74" mass="8140">MTRWLSEIVMAWSKGDAVVQKKEHFGDLECVGVAGSGDVIVVADEELTRRGDRCLVTAHPINCVSERCCPSLQH</sequence>
<name>A0A8J2P1T0_9HEXA</name>
<accession>A0A8J2P1T0</accession>
<dbReference type="Proteomes" id="UP000708208">
    <property type="component" value="Unassembled WGS sequence"/>
</dbReference>
<evidence type="ECO:0000313" key="2">
    <source>
        <dbReference type="Proteomes" id="UP000708208"/>
    </source>
</evidence>
<keyword evidence="2" id="KW-1185">Reference proteome</keyword>
<evidence type="ECO:0000313" key="1">
    <source>
        <dbReference type="EMBL" id="CAG7720739.1"/>
    </source>
</evidence>
<gene>
    <name evidence="1" type="ORF">AFUS01_LOCUS10002</name>
</gene>
<reference evidence="1" key="1">
    <citation type="submission" date="2021-06" db="EMBL/GenBank/DDBJ databases">
        <authorList>
            <person name="Hodson N. C."/>
            <person name="Mongue J. A."/>
            <person name="Jaron S. K."/>
        </authorList>
    </citation>
    <scope>NUCLEOTIDE SEQUENCE</scope>
</reference>
<comment type="caution">
    <text evidence="1">The sequence shown here is derived from an EMBL/GenBank/DDBJ whole genome shotgun (WGS) entry which is preliminary data.</text>
</comment>
<dbReference type="AlphaFoldDB" id="A0A8J2P1T0"/>
<dbReference type="EMBL" id="CAJVCH010073315">
    <property type="protein sequence ID" value="CAG7720739.1"/>
    <property type="molecule type" value="Genomic_DNA"/>
</dbReference>
<protein>
    <submittedName>
        <fullName evidence="1">Uncharacterized protein</fullName>
    </submittedName>
</protein>
<proteinExistence type="predicted"/>